<keyword evidence="2" id="KW-1185">Reference proteome</keyword>
<proteinExistence type="predicted"/>
<gene>
    <name evidence="1" type="ORF">CPELLU_LOCUS596</name>
</gene>
<dbReference type="EMBL" id="CAJVQA010000175">
    <property type="protein sequence ID" value="CAG8460384.1"/>
    <property type="molecule type" value="Genomic_DNA"/>
</dbReference>
<accession>A0A9N8VS37</accession>
<evidence type="ECO:0000313" key="2">
    <source>
        <dbReference type="Proteomes" id="UP000789759"/>
    </source>
</evidence>
<protein>
    <submittedName>
        <fullName evidence="1">14737_t:CDS:1</fullName>
    </submittedName>
</protein>
<comment type="caution">
    <text evidence="1">The sequence shown here is derived from an EMBL/GenBank/DDBJ whole genome shotgun (WGS) entry which is preliminary data.</text>
</comment>
<reference evidence="1" key="1">
    <citation type="submission" date="2021-06" db="EMBL/GenBank/DDBJ databases">
        <authorList>
            <person name="Kallberg Y."/>
            <person name="Tangrot J."/>
            <person name="Rosling A."/>
        </authorList>
    </citation>
    <scope>NUCLEOTIDE SEQUENCE</scope>
    <source>
        <strain evidence="1">FL966</strain>
    </source>
</reference>
<sequence>MYTPAFRLFTSFIHAQIGMLKLKYSNWNKIPHQGLISVIGFIGFY</sequence>
<dbReference type="Proteomes" id="UP000789759">
    <property type="component" value="Unassembled WGS sequence"/>
</dbReference>
<organism evidence="1 2">
    <name type="scientific">Cetraspora pellucida</name>
    <dbReference type="NCBI Taxonomy" id="1433469"/>
    <lineage>
        <taxon>Eukaryota</taxon>
        <taxon>Fungi</taxon>
        <taxon>Fungi incertae sedis</taxon>
        <taxon>Mucoromycota</taxon>
        <taxon>Glomeromycotina</taxon>
        <taxon>Glomeromycetes</taxon>
        <taxon>Diversisporales</taxon>
        <taxon>Gigasporaceae</taxon>
        <taxon>Cetraspora</taxon>
    </lineage>
</organism>
<dbReference type="AlphaFoldDB" id="A0A9N8VS37"/>
<evidence type="ECO:0000313" key="1">
    <source>
        <dbReference type="EMBL" id="CAG8460384.1"/>
    </source>
</evidence>
<name>A0A9N8VS37_9GLOM</name>